<dbReference type="SUPFAM" id="SSF52540">
    <property type="entry name" value="P-loop containing nucleoside triphosphate hydrolases"/>
    <property type="match status" value="1"/>
</dbReference>
<dbReference type="GO" id="GO:0005524">
    <property type="term" value="F:ATP binding"/>
    <property type="evidence" value="ECO:0007669"/>
    <property type="project" value="UniProtKB-KW"/>
</dbReference>
<dbReference type="InterPro" id="IPR025944">
    <property type="entry name" value="Sigma_54_int_dom_CS"/>
</dbReference>
<dbReference type="GO" id="GO:0006355">
    <property type="term" value="P:regulation of DNA-templated transcription"/>
    <property type="evidence" value="ECO:0007669"/>
    <property type="project" value="InterPro"/>
</dbReference>
<dbReference type="Gene3D" id="3.40.50.300">
    <property type="entry name" value="P-loop containing nucleotide triphosphate hydrolases"/>
    <property type="match status" value="1"/>
</dbReference>
<dbReference type="SUPFAM" id="SSF52172">
    <property type="entry name" value="CheY-like"/>
    <property type="match status" value="1"/>
</dbReference>
<dbReference type="InterPro" id="IPR009057">
    <property type="entry name" value="Homeodomain-like_sf"/>
</dbReference>
<dbReference type="PANTHER" id="PTHR32071">
    <property type="entry name" value="TRANSCRIPTIONAL REGULATORY PROTEIN"/>
    <property type="match status" value="1"/>
</dbReference>
<accession>A0A7W9S6Z6</accession>
<keyword evidence="6" id="KW-0804">Transcription</keyword>
<keyword evidence="1 7" id="KW-0597">Phosphoprotein</keyword>
<keyword evidence="5" id="KW-0805">Transcription regulation</keyword>
<dbReference type="SUPFAM" id="SSF46689">
    <property type="entry name" value="Homeodomain-like"/>
    <property type="match status" value="1"/>
</dbReference>
<evidence type="ECO:0000256" key="5">
    <source>
        <dbReference type="ARBA" id="ARBA00023015"/>
    </source>
</evidence>
<proteinExistence type="predicted"/>
<dbReference type="InterPro" id="IPR058031">
    <property type="entry name" value="AAA_lid_NorR"/>
</dbReference>
<dbReference type="Gene3D" id="1.10.10.60">
    <property type="entry name" value="Homeodomain-like"/>
    <property type="match status" value="1"/>
</dbReference>
<evidence type="ECO:0000256" key="6">
    <source>
        <dbReference type="ARBA" id="ARBA00023163"/>
    </source>
</evidence>
<dbReference type="Gene3D" id="3.40.50.2300">
    <property type="match status" value="1"/>
</dbReference>
<dbReference type="Pfam" id="PF02954">
    <property type="entry name" value="HTH_8"/>
    <property type="match status" value="1"/>
</dbReference>
<gene>
    <name evidence="10" type="ORF">HNR59_003547</name>
</gene>
<protein>
    <submittedName>
        <fullName evidence="10">Two-component system C4-dicarboxylate transport response regulator DctD</fullName>
    </submittedName>
</protein>
<reference evidence="10 11" key="1">
    <citation type="submission" date="2020-08" db="EMBL/GenBank/DDBJ databases">
        <title>Genomic Encyclopedia of Type Strains, Phase IV (KMG-IV): sequencing the most valuable type-strain genomes for metagenomic binning, comparative biology and taxonomic classification.</title>
        <authorList>
            <person name="Goeker M."/>
        </authorList>
    </citation>
    <scope>NUCLEOTIDE SEQUENCE [LARGE SCALE GENOMIC DNA]</scope>
    <source>
        <strain evidence="10 11">DSM 11099</strain>
    </source>
</reference>
<dbReference type="GO" id="GO:0043565">
    <property type="term" value="F:sequence-specific DNA binding"/>
    <property type="evidence" value="ECO:0007669"/>
    <property type="project" value="InterPro"/>
</dbReference>
<organism evidence="10 11">
    <name type="scientific">Aquamicrobium lusatiense</name>
    <dbReference type="NCBI Taxonomy" id="89772"/>
    <lineage>
        <taxon>Bacteria</taxon>
        <taxon>Pseudomonadati</taxon>
        <taxon>Pseudomonadota</taxon>
        <taxon>Alphaproteobacteria</taxon>
        <taxon>Hyphomicrobiales</taxon>
        <taxon>Phyllobacteriaceae</taxon>
        <taxon>Aquamicrobium</taxon>
    </lineage>
</organism>
<dbReference type="InterPro" id="IPR001789">
    <property type="entry name" value="Sig_transdc_resp-reg_receiver"/>
</dbReference>
<evidence type="ECO:0000256" key="7">
    <source>
        <dbReference type="PROSITE-ProRule" id="PRU00169"/>
    </source>
</evidence>
<sequence length="447" mass="49350">MTTDAAMRILLVDDDLPFRTALADSFSIAGLEIESFGDGQSALESLFSGQSPHELPAVVVTDLRMPRFDGHALLSAVLARDPELPVILMTGHGDIAMAVAALKQGAFDFIAKPFPTDHLIASVRRAMETRRLVLENRRLRQAVAEVSEGFPLVGESPAMLRLRDTMRQLARVEVDVLIEGETGTGKALVARQLHRWSMRSNRPLVTVDCAALPEQIADEVLFGTRIHRGQIAEADRGTLFLDEIDSLAPALQARLLSVVQDRVLHGNGGVSPREVDLRIIAATKADLRAEVAAGRFRADLLYRLETVRLRIPPLRERREDLGVLLSIFLDEAASFHDRPRPVLNAPVLDWLLRHDWPGNVRELQNYAVQLTLGLRQDGRMPAEAGTIDMALSAQMDRFEEGLLRDTLARLGGDVSAAAVALNLPRRSLYARLSRHGINPAPYRKQNA</sequence>
<dbReference type="PANTHER" id="PTHR32071:SF57">
    <property type="entry name" value="C4-DICARBOXYLATE TRANSPORT TRANSCRIPTIONAL REGULATORY PROTEIN DCTD"/>
    <property type="match status" value="1"/>
</dbReference>
<feature type="domain" description="Response regulatory" evidence="9">
    <location>
        <begin position="8"/>
        <end position="127"/>
    </location>
</feature>
<dbReference type="CDD" id="cd00009">
    <property type="entry name" value="AAA"/>
    <property type="match status" value="1"/>
</dbReference>
<dbReference type="Proteomes" id="UP000533306">
    <property type="component" value="Unassembled WGS sequence"/>
</dbReference>
<evidence type="ECO:0000313" key="10">
    <source>
        <dbReference type="EMBL" id="MBB6014153.1"/>
    </source>
</evidence>
<evidence type="ECO:0000256" key="1">
    <source>
        <dbReference type="ARBA" id="ARBA00022553"/>
    </source>
</evidence>
<dbReference type="Gene3D" id="1.10.8.60">
    <property type="match status" value="1"/>
</dbReference>
<comment type="caution">
    <text evidence="10">The sequence shown here is derived from an EMBL/GenBank/DDBJ whole genome shotgun (WGS) entry which is preliminary data.</text>
</comment>
<feature type="domain" description="Sigma-54 factor interaction" evidence="8">
    <location>
        <begin position="152"/>
        <end position="372"/>
    </location>
</feature>
<name>A0A7W9S6Z6_9HYPH</name>
<evidence type="ECO:0000256" key="4">
    <source>
        <dbReference type="ARBA" id="ARBA00023012"/>
    </source>
</evidence>
<dbReference type="EMBL" id="JACHEU010000004">
    <property type="protein sequence ID" value="MBB6014153.1"/>
    <property type="molecule type" value="Genomic_DNA"/>
</dbReference>
<evidence type="ECO:0000259" key="9">
    <source>
        <dbReference type="PROSITE" id="PS50110"/>
    </source>
</evidence>
<dbReference type="PROSITE" id="PS50110">
    <property type="entry name" value="RESPONSE_REGULATORY"/>
    <property type="match status" value="1"/>
</dbReference>
<dbReference type="InterPro" id="IPR003593">
    <property type="entry name" value="AAA+_ATPase"/>
</dbReference>
<dbReference type="GO" id="GO:0000160">
    <property type="term" value="P:phosphorelay signal transduction system"/>
    <property type="evidence" value="ECO:0007669"/>
    <property type="project" value="UniProtKB-KW"/>
</dbReference>
<dbReference type="InterPro" id="IPR025662">
    <property type="entry name" value="Sigma_54_int_dom_ATP-bd_1"/>
</dbReference>
<keyword evidence="3" id="KW-0067">ATP-binding</keyword>
<evidence type="ECO:0000313" key="11">
    <source>
        <dbReference type="Proteomes" id="UP000533306"/>
    </source>
</evidence>
<evidence type="ECO:0000259" key="8">
    <source>
        <dbReference type="PROSITE" id="PS50045"/>
    </source>
</evidence>
<dbReference type="FunFam" id="3.40.50.2300:FF:000018">
    <property type="entry name" value="DNA-binding transcriptional regulator NtrC"/>
    <property type="match status" value="1"/>
</dbReference>
<dbReference type="SMART" id="SM00382">
    <property type="entry name" value="AAA"/>
    <property type="match status" value="1"/>
</dbReference>
<dbReference type="InterPro" id="IPR002078">
    <property type="entry name" value="Sigma_54_int"/>
</dbReference>
<dbReference type="RefSeq" id="WP_183832335.1">
    <property type="nucleotide sequence ID" value="NZ_JACHEU010000004.1"/>
</dbReference>
<dbReference type="Pfam" id="PF25601">
    <property type="entry name" value="AAA_lid_14"/>
    <property type="match status" value="1"/>
</dbReference>
<dbReference type="AlphaFoldDB" id="A0A7W9S6Z6"/>
<feature type="modified residue" description="4-aspartylphosphate" evidence="7">
    <location>
        <position position="62"/>
    </location>
</feature>
<dbReference type="PRINTS" id="PR01590">
    <property type="entry name" value="HTHFIS"/>
</dbReference>
<keyword evidence="11" id="KW-1185">Reference proteome</keyword>
<dbReference type="SMART" id="SM00448">
    <property type="entry name" value="REC"/>
    <property type="match status" value="1"/>
</dbReference>
<dbReference type="PROSITE" id="PS00688">
    <property type="entry name" value="SIGMA54_INTERACT_3"/>
    <property type="match status" value="1"/>
</dbReference>
<dbReference type="Pfam" id="PF00158">
    <property type="entry name" value="Sigma54_activat"/>
    <property type="match status" value="1"/>
</dbReference>
<dbReference type="InterPro" id="IPR011006">
    <property type="entry name" value="CheY-like_superfamily"/>
</dbReference>
<evidence type="ECO:0000256" key="3">
    <source>
        <dbReference type="ARBA" id="ARBA00022840"/>
    </source>
</evidence>
<dbReference type="PROSITE" id="PS00675">
    <property type="entry name" value="SIGMA54_INTERACT_1"/>
    <property type="match status" value="1"/>
</dbReference>
<dbReference type="InterPro" id="IPR002197">
    <property type="entry name" value="HTH_Fis"/>
</dbReference>
<dbReference type="PROSITE" id="PS50045">
    <property type="entry name" value="SIGMA54_INTERACT_4"/>
    <property type="match status" value="1"/>
</dbReference>
<dbReference type="InterPro" id="IPR027417">
    <property type="entry name" value="P-loop_NTPase"/>
</dbReference>
<keyword evidence="4" id="KW-0902">Two-component regulatory system</keyword>
<keyword evidence="2" id="KW-0547">Nucleotide-binding</keyword>
<dbReference type="Pfam" id="PF00072">
    <property type="entry name" value="Response_reg"/>
    <property type="match status" value="1"/>
</dbReference>
<evidence type="ECO:0000256" key="2">
    <source>
        <dbReference type="ARBA" id="ARBA00022741"/>
    </source>
</evidence>